<organism evidence="2 3">
    <name type="scientific">Phytophthora fragariaefolia</name>
    <dbReference type="NCBI Taxonomy" id="1490495"/>
    <lineage>
        <taxon>Eukaryota</taxon>
        <taxon>Sar</taxon>
        <taxon>Stramenopiles</taxon>
        <taxon>Oomycota</taxon>
        <taxon>Peronosporomycetes</taxon>
        <taxon>Peronosporales</taxon>
        <taxon>Peronosporaceae</taxon>
        <taxon>Phytophthora</taxon>
    </lineage>
</organism>
<feature type="region of interest" description="Disordered" evidence="1">
    <location>
        <begin position="105"/>
        <end position="235"/>
    </location>
</feature>
<accession>A0A9W7CTQ4</accession>
<feature type="region of interest" description="Disordered" evidence="1">
    <location>
        <begin position="30"/>
        <end position="80"/>
    </location>
</feature>
<name>A0A9W7CTQ4_9STRA</name>
<dbReference type="EMBL" id="BSXT01001335">
    <property type="protein sequence ID" value="GMF41433.1"/>
    <property type="molecule type" value="Genomic_DNA"/>
</dbReference>
<dbReference type="AlphaFoldDB" id="A0A9W7CTQ4"/>
<feature type="compositionally biased region" description="Polar residues" evidence="1">
    <location>
        <begin position="199"/>
        <end position="214"/>
    </location>
</feature>
<dbReference type="OrthoDB" id="129708at2759"/>
<feature type="compositionally biased region" description="Low complexity" evidence="1">
    <location>
        <begin position="127"/>
        <end position="139"/>
    </location>
</feature>
<gene>
    <name evidence="2" type="ORF">Pfra01_001311900</name>
</gene>
<proteinExistence type="predicted"/>
<dbReference type="Proteomes" id="UP001165121">
    <property type="component" value="Unassembled WGS sequence"/>
</dbReference>
<sequence length="259" mass="28052">MSVVDDRSTLASEPEHLQSILPPLVLPGIQGIPQSGKTNLHHHKTPRKTPRFDQAIFVSDSSRTAPSSSSRLEKLTPRSPIEAELDLTPLSSARAAAQIYAQQPPLLRPHHHQHHKSKKLRDAASQTSPPLSPSLTTLPRQPLVGVHDDSHSGELPKTQTARLKHSPRGIPSPGNDVAMKADGGSSNTLLAPLVKTPAATPSTDASSTKELSPSRTHRNHAHGHQKGSTSPKRSGYCQRCLFEGRTCKINDCLKHQVLK</sequence>
<evidence type="ECO:0000313" key="2">
    <source>
        <dbReference type="EMBL" id="GMF41433.1"/>
    </source>
</evidence>
<feature type="compositionally biased region" description="Low complexity" evidence="1">
    <location>
        <begin position="59"/>
        <end position="70"/>
    </location>
</feature>
<feature type="compositionally biased region" description="Basic residues" evidence="1">
    <location>
        <begin position="39"/>
        <end position="49"/>
    </location>
</feature>
<keyword evidence="3" id="KW-1185">Reference proteome</keyword>
<feature type="compositionally biased region" description="Basic residues" evidence="1">
    <location>
        <begin position="108"/>
        <end position="119"/>
    </location>
</feature>
<feature type="compositionally biased region" description="Basic residues" evidence="1">
    <location>
        <begin position="215"/>
        <end position="225"/>
    </location>
</feature>
<reference evidence="2" key="1">
    <citation type="submission" date="2023-04" db="EMBL/GenBank/DDBJ databases">
        <title>Phytophthora fragariaefolia NBRC 109709.</title>
        <authorList>
            <person name="Ichikawa N."/>
            <person name="Sato H."/>
            <person name="Tonouchi N."/>
        </authorList>
    </citation>
    <scope>NUCLEOTIDE SEQUENCE</scope>
    <source>
        <strain evidence="2">NBRC 109709</strain>
    </source>
</reference>
<comment type="caution">
    <text evidence="2">The sequence shown here is derived from an EMBL/GenBank/DDBJ whole genome shotgun (WGS) entry which is preliminary data.</text>
</comment>
<evidence type="ECO:0000256" key="1">
    <source>
        <dbReference type="SAM" id="MobiDB-lite"/>
    </source>
</evidence>
<evidence type="ECO:0000313" key="3">
    <source>
        <dbReference type="Proteomes" id="UP001165121"/>
    </source>
</evidence>
<protein>
    <submittedName>
        <fullName evidence="2">Unnamed protein product</fullName>
    </submittedName>
</protein>